<protein>
    <submittedName>
        <fullName evidence="5">Thiopurine S-methyltransferase family protein</fullName>
    </submittedName>
</protein>
<evidence type="ECO:0000256" key="2">
    <source>
        <dbReference type="ARBA" id="ARBA00022603"/>
    </source>
</evidence>
<dbReference type="InterPro" id="IPR029063">
    <property type="entry name" value="SAM-dependent_MTases_sf"/>
</dbReference>
<keyword evidence="1" id="KW-0597">Phosphoprotein</keyword>
<dbReference type="PROSITE" id="PS51585">
    <property type="entry name" value="SAM_MT_TPMT"/>
    <property type="match status" value="1"/>
</dbReference>
<dbReference type="Proteomes" id="UP000799776">
    <property type="component" value="Unassembled WGS sequence"/>
</dbReference>
<keyword evidence="4" id="KW-0949">S-adenosyl-L-methionine</keyword>
<dbReference type="AlphaFoldDB" id="A0A9P4HPA6"/>
<reference evidence="5" key="1">
    <citation type="journal article" date="2020" name="Stud. Mycol.">
        <title>101 Dothideomycetes genomes: a test case for predicting lifestyles and emergence of pathogens.</title>
        <authorList>
            <person name="Haridas S."/>
            <person name="Albert R."/>
            <person name="Binder M."/>
            <person name="Bloem J."/>
            <person name="Labutti K."/>
            <person name="Salamov A."/>
            <person name="Andreopoulos B."/>
            <person name="Baker S."/>
            <person name="Barry K."/>
            <person name="Bills G."/>
            <person name="Bluhm B."/>
            <person name="Cannon C."/>
            <person name="Castanera R."/>
            <person name="Culley D."/>
            <person name="Daum C."/>
            <person name="Ezra D."/>
            <person name="Gonzalez J."/>
            <person name="Henrissat B."/>
            <person name="Kuo A."/>
            <person name="Liang C."/>
            <person name="Lipzen A."/>
            <person name="Lutzoni F."/>
            <person name="Magnuson J."/>
            <person name="Mondo S."/>
            <person name="Nolan M."/>
            <person name="Ohm R."/>
            <person name="Pangilinan J."/>
            <person name="Park H.-J."/>
            <person name="Ramirez L."/>
            <person name="Alfaro M."/>
            <person name="Sun H."/>
            <person name="Tritt A."/>
            <person name="Yoshinaga Y."/>
            <person name="Zwiers L.-H."/>
            <person name="Turgeon B."/>
            <person name="Goodwin S."/>
            <person name="Spatafora J."/>
            <person name="Crous P."/>
            <person name="Grigoriev I."/>
        </authorList>
    </citation>
    <scope>NUCLEOTIDE SEQUENCE</scope>
    <source>
        <strain evidence="5">CBS 121410</strain>
    </source>
</reference>
<gene>
    <name evidence="5" type="ORF">K490DRAFT_69764</name>
</gene>
<dbReference type="Gene3D" id="3.40.50.150">
    <property type="entry name" value="Vaccinia Virus protein VP39"/>
    <property type="match status" value="1"/>
</dbReference>
<dbReference type="GO" id="GO:0032259">
    <property type="term" value="P:methylation"/>
    <property type="evidence" value="ECO:0007669"/>
    <property type="project" value="UniProtKB-KW"/>
</dbReference>
<evidence type="ECO:0000256" key="3">
    <source>
        <dbReference type="ARBA" id="ARBA00022679"/>
    </source>
</evidence>
<keyword evidence="3" id="KW-0808">Transferase</keyword>
<dbReference type="EMBL" id="ML978778">
    <property type="protein sequence ID" value="KAF2083479.1"/>
    <property type="molecule type" value="Genomic_DNA"/>
</dbReference>
<dbReference type="PANTHER" id="PTHR32183:SF6">
    <property type="entry name" value="CYSTEINE SULFINATE DESULFINASE_CYSTEINE DESULFURASE AND RELATED ENZYMES"/>
    <property type="match status" value="1"/>
</dbReference>
<organism evidence="5 6">
    <name type="scientific">Saccharata proteae CBS 121410</name>
    <dbReference type="NCBI Taxonomy" id="1314787"/>
    <lineage>
        <taxon>Eukaryota</taxon>
        <taxon>Fungi</taxon>
        <taxon>Dikarya</taxon>
        <taxon>Ascomycota</taxon>
        <taxon>Pezizomycotina</taxon>
        <taxon>Dothideomycetes</taxon>
        <taxon>Dothideomycetes incertae sedis</taxon>
        <taxon>Botryosphaeriales</taxon>
        <taxon>Saccharataceae</taxon>
        <taxon>Saccharata</taxon>
    </lineage>
</organism>
<evidence type="ECO:0000313" key="5">
    <source>
        <dbReference type="EMBL" id="KAF2083479.1"/>
    </source>
</evidence>
<dbReference type="InterPro" id="IPR008854">
    <property type="entry name" value="TPMT"/>
</dbReference>
<dbReference type="PANTHER" id="PTHR32183">
    <property type="match status" value="1"/>
</dbReference>
<dbReference type="SUPFAM" id="SSF53335">
    <property type="entry name" value="S-adenosyl-L-methionine-dependent methyltransferases"/>
    <property type="match status" value="1"/>
</dbReference>
<dbReference type="Pfam" id="PF05724">
    <property type="entry name" value="TPMT"/>
    <property type="match status" value="1"/>
</dbReference>
<evidence type="ECO:0000256" key="4">
    <source>
        <dbReference type="ARBA" id="ARBA00022691"/>
    </source>
</evidence>
<comment type="caution">
    <text evidence="5">The sequence shown here is derived from an EMBL/GenBank/DDBJ whole genome shotgun (WGS) entry which is preliminary data.</text>
</comment>
<evidence type="ECO:0000256" key="1">
    <source>
        <dbReference type="ARBA" id="ARBA00022553"/>
    </source>
</evidence>
<name>A0A9P4HPA6_9PEZI</name>
<evidence type="ECO:0000313" key="6">
    <source>
        <dbReference type="Proteomes" id="UP000799776"/>
    </source>
</evidence>
<keyword evidence="2" id="KW-0489">Methyltransferase</keyword>
<keyword evidence="6" id="KW-1185">Reference proteome</keyword>
<dbReference type="CDD" id="cd02440">
    <property type="entry name" value="AdoMet_MTases"/>
    <property type="match status" value="1"/>
</dbReference>
<dbReference type="OrthoDB" id="276151at2759"/>
<proteinExistence type="predicted"/>
<accession>A0A9P4HPA6</accession>
<dbReference type="GO" id="GO:0008757">
    <property type="term" value="F:S-adenosylmethionine-dependent methyltransferase activity"/>
    <property type="evidence" value="ECO:0007669"/>
    <property type="project" value="InterPro"/>
</dbReference>
<sequence>MPSTAAPAAQPPNSRHMATEADVLAPSAARTRFETHFKSAPVEDYDKQWDALWQDDFLPWDKMCASPALVDLMNDKEKRKAFAGHEEKRALVPGCGRGYDVHVFAQHGYDTVGVEISEAAAQQAKKWIAGQVAEEEKEGNKIGKMEIVLGDFFSDEWLQSLHLPTRGAFELVYDYAFLVAMDPSSRKKWARRMSELTKPGVGCLICLEWPRFRAPETGGPPHGITSDDYDSLLSADFEKLQHYKPERTHGVGKDSDMVSVWRRRRE</sequence>